<comment type="caution">
    <text evidence="5">The sequence shown here is derived from an EMBL/GenBank/DDBJ whole genome shotgun (WGS) entry which is preliminary data.</text>
</comment>
<dbReference type="Gene3D" id="2.60.120.920">
    <property type="match status" value="1"/>
</dbReference>
<dbReference type="SUPFAM" id="SSF49899">
    <property type="entry name" value="Concanavalin A-like lectins/glucanases"/>
    <property type="match status" value="1"/>
</dbReference>
<feature type="compositionally biased region" description="Low complexity" evidence="2">
    <location>
        <begin position="124"/>
        <end position="159"/>
    </location>
</feature>
<feature type="compositionally biased region" description="Polar residues" evidence="2">
    <location>
        <begin position="389"/>
        <end position="398"/>
    </location>
</feature>
<accession>A0A9P9YH29</accession>
<dbReference type="SMART" id="SM00449">
    <property type="entry name" value="SPRY"/>
    <property type="match status" value="1"/>
</dbReference>
<feature type="compositionally biased region" description="Polar residues" evidence="2">
    <location>
        <begin position="260"/>
        <end position="269"/>
    </location>
</feature>
<feature type="region of interest" description="Disordered" evidence="2">
    <location>
        <begin position="294"/>
        <end position="329"/>
    </location>
</feature>
<evidence type="ECO:0000259" key="4">
    <source>
        <dbReference type="PROSITE" id="PS50897"/>
    </source>
</evidence>
<dbReference type="InterPro" id="IPR043136">
    <property type="entry name" value="B30.2/SPRY_sf"/>
</dbReference>
<dbReference type="PANTHER" id="PTHR12864">
    <property type="entry name" value="RAN BINDING PROTEIN 9-RELATED"/>
    <property type="match status" value="1"/>
</dbReference>
<feature type="region of interest" description="Disordered" evidence="2">
    <location>
        <begin position="798"/>
        <end position="824"/>
    </location>
</feature>
<dbReference type="InterPro" id="IPR050618">
    <property type="entry name" value="Ubq-SigPath_Reg"/>
</dbReference>
<dbReference type="PROSITE" id="PS50188">
    <property type="entry name" value="B302_SPRY"/>
    <property type="match status" value="1"/>
</dbReference>
<feature type="compositionally biased region" description="Acidic residues" evidence="2">
    <location>
        <begin position="294"/>
        <end position="308"/>
    </location>
</feature>
<keyword evidence="6" id="KW-1185">Reference proteome</keyword>
<dbReference type="InterPro" id="IPR035782">
    <property type="entry name" value="SPRY_RanBP9/10"/>
</dbReference>
<dbReference type="SMART" id="SM00757">
    <property type="entry name" value="CRA"/>
    <property type="match status" value="1"/>
</dbReference>
<feature type="domain" description="CTLH" evidence="4">
    <location>
        <begin position="692"/>
        <end position="749"/>
    </location>
</feature>
<dbReference type="Pfam" id="PF10607">
    <property type="entry name" value="CTLH"/>
    <property type="match status" value="2"/>
</dbReference>
<comment type="similarity">
    <text evidence="1">Belongs to the RANBP9/10 family.</text>
</comment>
<dbReference type="SMART" id="SM00668">
    <property type="entry name" value="CTLH"/>
    <property type="match status" value="1"/>
</dbReference>
<evidence type="ECO:0000313" key="6">
    <source>
        <dbReference type="Proteomes" id="UP001059596"/>
    </source>
</evidence>
<dbReference type="CDD" id="cd12909">
    <property type="entry name" value="SPRY_RanBP9_10"/>
    <property type="match status" value="1"/>
</dbReference>
<evidence type="ECO:0008006" key="7">
    <source>
        <dbReference type="Google" id="ProtNLM"/>
    </source>
</evidence>
<evidence type="ECO:0000313" key="5">
    <source>
        <dbReference type="EMBL" id="KAI8036851.1"/>
    </source>
</evidence>
<dbReference type="EMBL" id="JAMKOV010000014">
    <property type="protein sequence ID" value="KAI8036851.1"/>
    <property type="molecule type" value="Genomic_DNA"/>
</dbReference>
<dbReference type="FunFam" id="2.60.120.920:FF:000011">
    <property type="entry name" value="RAN binding protein 10"/>
    <property type="match status" value="1"/>
</dbReference>
<gene>
    <name evidence="5" type="ORF">M5D96_010161</name>
</gene>
<dbReference type="InterPro" id="IPR013144">
    <property type="entry name" value="CRA_dom"/>
</dbReference>
<feature type="compositionally biased region" description="Low complexity" evidence="2">
    <location>
        <begin position="40"/>
        <end position="59"/>
    </location>
</feature>
<feature type="region of interest" description="Disordered" evidence="2">
    <location>
        <begin position="341"/>
        <end position="439"/>
    </location>
</feature>
<dbReference type="AlphaFoldDB" id="A0A9P9YH29"/>
<feature type="compositionally biased region" description="Low complexity" evidence="2">
    <location>
        <begin position="217"/>
        <end position="228"/>
    </location>
</feature>
<sequence length="1007" mass="111413">MENVEEAPPLSSESNSNSNNSSASSSSHQLSQSAGGAMGAEEAPSSSQSHSRSHSPAPSVQIVLNPIPNPHHPLNPPSEMEASENSPHDHSPTPTFHQTAPPSTTPSTAPQREEHEQQPHPDLQDQGQDQQQHPNQDQQYQLQHDQALQDQQQQQASPDQDQHQRPDLQEQQQYQALPSQEHLDLQDQQQQSHREELQVAEQPIQLIQHQELAREGQQALENQQQLNQEPDEPQVREPEIQPEAEPPPPLLLEELDEQDSGSQDLNEQQPAVIIEANAIAETIDANAVERIDDYEEDDEEVDEEEEVVEDRVDRAAEVPSVSGAAGQQRLHSVAVLPRYSAARAPRSGSSSNTSNTSNNNNNSSHNNNNNNNNNSSTSSGGLSRRTRHFYSNNGSHFSNDMFPSHAPRSSTQTSPRVGGRRQHSTPAAASDSPQHQGVDPLRLLYPNVNESETPLPRCWSPHDKCLSIGLSQNNLRVTYKGVGKQHSDAASVRTAYPIPSSCGLYYFEVRIISKGRNGYMGIGLTAQQFRMNRLPGWDKQSYGYHGDDGNSFSSSGNGQTYGPTFTTGDVIGCCVNFVNNTCFYTKNGVDLGIAFRDLPTKLYPTVGLQTPGEEVDANFGQEPFKFDKIVDMMKEMRSNVLRKIDRYPHLLETPENLMNRLVSTYLVHNAFSKTAEAFNGYTNQSFDEDLASIKIRQKIIKLILTGKMSQAIEHTLRSFPGLLENNKNLWFALKCRQFIEMINGADIENVNNKVTATTQTMPTNQTSVIQSTKAFKHSKSGNGNGNGNGNVNINQTQQQQNTTAIPAVIKPQGTDKPDIKNMMVDDNSNKCVEHDSNSMDVEMEPCQSHSNGGDSCSNGNASAVRNSLDAIDEEMALADVDVSPSSRSCGRVIEKILEFGKELSCMGQQLEKENLMTEEERQMLEDAFSLIAYSNPWSSPLGWLLCPSRRENVSTTLNSAILESLNCERRPPLEYLVAHAAELIKVIGQHSLGEDAFITIDDVFPQN</sequence>
<dbReference type="PROSITE" id="PS50897">
    <property type="entry name" value="CTLH"/>
    <property type="match status" value="1"/>
</dbReference>
<feature type="compositionally biased region" description="Low complexity" evidence="2">
    <location>
        <begin position="1"/>
        <end position="33"/>
    </location>
</feature>
<feature type="region of interest" description="Disordered" evidence="2">
    <location>
        <begin position="1"/>
        <end position="271"/>
    </location>
</feature>
<evidence type="ECO:0000256" key="1">
    <source>
        <dbReference type="ARBA" id="ARBA00006535"/>
    </source>
</evidence>
<dbReference type="InterPro" id="IPR006594">
    <property type="entry name" value="LisH"/>
</dbReference>
<evidence type="ECO:0000256" key="2">
    <source>
        <dbReference type="SAM" id="MobiDB-lite"/>
    </source>
</evidence>
<proteinExistence type="inferred from homology"/>
<dbReference type="InterPro" id="IPR003877">
    <property type="entry name" value="SPRY_dom"/>
</dbReference>
<dbReference type="InterPro" id="IPR006595">
    <property type="entry name" value="CTLH_C"/>
</dbReference>
<feature type="compositionally biased region" description="Basic and acidic residues" evidence="2">
    <location>
        <begin position="111"/>
        <end position="123"/>
    </location>
</feature>
<dbReference type="InterPro" id="IPR001870">
    <property type="entry name" value="B30.2/SPRY"/>
</dbReference>
<feature type="compositionally biased region" description="Pro residues" evidence="2">
    <location>
        <begin position="67"/>
        <end position="76"/>
    </location>
</feature>
<dbReference type="Pfam" id="PF00622">
    <property type="entry name" value="SPRY"/>
    <property type="match status" value="1"/>
</dbReference>
<dbReference type="PROSITE" id="PS50896">
    <property type="entry name" value="LISH"/>
    <property type="match status" value="1"/>
</dbReference>
<dbReference type="InterPro" id="IPR024964">
    <property type="entry name" value="CTLH/CRA"/>
</dbReference>
<feature type="domain" description="B30.2/SPRY" evidence="3">
    <location>
        <begin position="437"/>
        <end position="624"/>
    </location>
</feature>
<organism evidence="5 6">
    <name type="scientific">Drosophila gunungcola</name>
    <name type="common">fruit fly</name>
    <dbReference type="NCBI Taxonomy" id="103775"/>
    <lineage>
        <taxon>Eukaryota</taxon>
        <taxon>Metazoa</taxon>
        <taxon>Ecdysozoa</taxon>
        <taxon>Arthropoda</taxon>
        <taxon>Hexapoda</taxon>
        <taxon>Insecta</taxon>
        <taxon>Pterygota</taxon>
        <taxon>Neoptera</taxon>
        <taxon>Endopterygota</taxon>
        <taxon>Diptera</taxon>
        <taxon>Brachycera</taxon>
        <taxon>Muscomorpha</taxon>
        <taxon>Ephydroidea</taxon>
        <taxon>Drosophilidae</taxon>
        <taxon>Drosophila</taxon>
        <taxon>Sophophora</taxon>
    </lineage>
</organism>
<feature type="compositionally biased region" description="Polar residues" evidence="2">
    <location>
        <begin position="169"/>
        <end position="178"/>
    </location>
</feature>
<name>A0A9P9YH29_9MUSC</name>
<evidence type="ECO:0000259" key="3">
    <source>
        <dbReference type="PROSITE" id="PS50188"/>
    </source>
</evidence>
<protein>
    <recommendedName>
        <fullName evidence="7">Ran-binding proteins 9/10 homolog</fullName>
    </recommendedName>
</protein>
<dbReference type="InterPro" id="IPR013320">
    <property type="entry name" value="ConA-like_dom_sf"/>
</dbReference>
<dbReference type="Proteomes" id="UP001059596">
    <property type="component" value="Unassembled WGS sequence"/>
</dbReference>
<feature type="compositionally biased region" description="Low complexity" evidence="2">
    <location>
        <begin position="341"/>
        <end position="381"/>
    </location>
</feature>
<reference evidence="5" key="1">
    <citation type="journal article" date="2023" name="Genome Biol. Evol.">
        <title>Long-read-based Genome Assembly of Drosophila gunungcola Reveals Fewer Chemosensory Genes in Flower-breeding Species.</title>
        <authorList>
            <person name="Negi A."/>
            <person name="Liao B.Y."/>
            <person name="Yeh S.D."/>
        </authorList>
    </citation>
    <scope>NUCLEOTIDE SEQUENCE</scope>
    <source>
        <strain evidence="5">Sukarami</strain>
    </source>
</reference>
<feature type="compositionally biased region" description="Low complexity" evidence="2">
    <location>
        <begin position="99"/>
        <end position="110"/>
    </location>
</feature>
<feature type="compositionally biased region" description="Polar residues" evidence="2">
    <location>
        <begin position="424"/>
        <end position="435"/>
    </location>
</feature>